<comment type="caution">
    <text evidence="3">The sequence shown here is derived from an EMBL/GenBank/DDBJ whole genome shotgun (WGS) entry which is preliminary data.</text>
</comment>
<dbReference type="InterPro" id="IPR036236">
    <property type="entry name" value="Znf_C2H2_sf"/>
</dbReference>
<evidence type="ECO:0000259" key="2">
    <source>
        <dbReference type="PROSITE" id="PS50157"/>
    </source>
</evidence>
<reference evidence="3 4" key="1">
    <citation type="submission" date="2020-06" db="EMBL/GenBank/DDBJ databases">
        <title>Transcriptomic and genomic resources for Thalictrum thalictroides and T. hernandezii: Facilitating candidate gene discovery in an emerging model plant lineage.</title>
        <authorList>
            <person name="Arias T."/>
            <person name="Riano-Pachon D.M."/>
            <person name="Di Stilio V.S."/>
        </authorList>
    </citation>
    <scope>NUCLEOTIDE SEQUENCE [LARGE SCALE GENOMIC DNA]</scope>
    <source>
        <strain evidence="4">cv. WT478/WT964</strain>
        <tissue evidence="3">Leaves</tissue>
    </source>
</reference>
<dbReference type="OrthoDB" id="434647at2759"/>
<dbReference type="Proteomes" id="UP000554482">
    <property type="component" value="Unassembled WGS sequence"/>
</dbReference>
<evidence type="ECO:0000313" key="3">
    <source>
        <dbReference type="EMBL" id="KAF5178605.1"/>
    </source>
</evidence>
<sequence length="195" mass="22293">HIMLNERLRENVMPLELAIKRELDYRMRMENLQARVCVDSKEAFVPSQGLPLVPSPSIVGKKRKTLSNNLRIFPTQPTRSSNRGQSAQHEPGKLLCTLCKVAFSSKSALRQHRQDSLHKANLMENQKKNRQSKNKPQWCKLCRISCSDERAFTQHLAGKKHAASVHAVEAAKSIKETEKKVLAVKWDELEWDMVA</sequence>
<dbReference type="PANTHER" id="PTHR47487">
    <property type="entry name" value="OS06G0651300 PROTEIN-RELATED"/>
    <property type="match status" value="1"/>
</dbReference>
<evidence type="ECO:0000313" key="4">
    <source>
        <dbReference type="Proteomes" id="UP000554482"/>
    </source>
</evidence>
<dbReference type="Gene3D" id="3.30.160.60">
    <property type="entry name" value="Classic Zinc Finger"/>
    <property type="match status" value="2"/>
</dbReference>
<dbReference type="InterPro" id="IPR003604">
    <property type="entry name" value="Matrin/U1-like-C_Znf_C2H2"/>
</dbReference>
<feature type="domain" description="C2H2-type" evidence="2">
    <location>
        <begin position="94"/>
        <end position="118"/>
    </location>
</feature>
<dbReference type="PANTHER" id="PTHR47487:SF8">
    <property type="entry name" value="OS08G0270900 PROTEIN"/>
    <property type="match status" value="1"/>
</dbReference>
<dbReference type="GO" id="GO:0008270">
    <property type="term" value="F:zinc ion binding"/>
    <property type="evidence" value="ECO:0007669"/>
    <property type="project" value="UniProtKB-KW"/>
</dbReference>
<protein>
    <recommendedName>
        <fullName evidence="2">C2H2-type domain-containing protein</fullName>
    </recommendedName>
</protein>
<name>A0A7J6V3A2_THATH</name>
<keyword evidence="1" id="KW-0862">Zinc</keyword>
<dbReference type="Pfam" id="PF12874">
    <property type="entry name" value="zf-met"/>
    <property type="match status" value="2"/>
</dbReference>
<keyword evidence="4" id="KW-1185">Reference proteome</keyword>
<proteinExistence type="predicted"/>
<dbReference type="AlphaFoldDB" id="A0A7J6V3A2"/>
<dbReference type="InterPro" id="IPR013087">
    <property type="entry name" value="Znf_C2H2_type"/>
</dbReference>
<keyword evidence="1" id="KW-0863">Zinc-finger</keyword>
<dbReference type="GO" id="GO:0003676">
    <property type="term" value="F:nucleic acid binding"/>
    <property type="evidence" value="ECO:0007669"/>
    <property type="project" value="InterPro"/>
</dbReference>
<evidence type="ECO:0000256" key="1">
    <source>
        <dbReference type="PROSITE-ProRule" id="PRU00042"/>
    </source>
</evidence>
<dbReference type="SUPFAM" id="SSF57667">
    <property type="entry name" value="beta-beta-alpha zinc fingers"/>
    <property type="match status" value="2"/>
</dbReference>
<keyword evidence="1" id="KW-0479">Metal-binding</keyword>
<dbReference type="SMART" id="SM00451">
    <property type="entry name" value="ZnF_U1"/>
    <property type="match status" value="2"/>
</dbReference>
<organism evidence="3 4">
    <name type="scientific">Thalictrum thalictroides</name>
    <name type="common">Rue-anemone</name>
    <name type="synonym">Anemone thalictroides</name>
    <dbReference type="NCBI Taxonomy" id="46969"/>
    <lineage>
        <taxon>Eukaryota</taxon>
        <taxon>Viridiplantae</taxon>
        <taxon>Streptophyta</taxon>
        <taxon>Embryophyta</taxon>
        <taxon>Tracheophyta</taxon>
        <taxon>Spermatophyta</taxon>
        <taxon>Magnoliopsida</taxon>
        <taxon>Ranunculales</taxon>
        <taxon>Ranunculaceae</taxon>
        <taxon>Thalictroideae</taxon>
        <taxon>Thalictrum</taxon>
    </lineage>
</organism>
<dbReference type="PROSITE" id="PS50157">
    <property type="entry name" value="ZINC_FINGER_C2H2_2"/>
    <property type="match status" value="1"/>
</dbReference>
<accession>A0A7J6V3A2</accession>
<gene>
    <name evidence="3" type="ORF">FRX31_031805</name>
</gene>
<feature type="non-terminal residue" evidence="3">
    <location>
        <position position="1"/>
    </location>
</feature>
<dbReference type="PROSITE" id="PS00028">
    <property type="entry name" value="ZINC_FINGER_C2H2_1"/>
    <property type="match status" value="1"/>
</dbReference>
<dbReference type="EMBL" id="JABWDY010039876">
    <property type="protein sequence ID" value="KAF5178605.1"/>
    <property type="molecule type" value="Genomic_DNA"/>
</dbReference>
<dbReference type="SMART" id="SM00355">
    <property type="entry name" value="ZnF_C2H2"/>
    <property type="match status" value="2"/>
</dbReference>